<dbReference type="Pfam" id="PF00156">
    <property type="entry name" value="Pribosyltran"/>
    <property type="match status" value="1"/>
</dbReference>
<keyword evidence="2" id="KW-0328">Glycosyltransferase</keyword>
<gene>
    <name evidence="2" type="ORF">NIES2135_57010</name>
</gene>
<dbReference type="Proteomes" id="UP000217895">
    <property type="component" value="Chromosome"/>
</dbReference>
<keyword evidence="3" id="KW-1185">Reference proteome</keyword>
<feature type="domain" description="Phosphoribosyltransferase" evidence="1">
    <location>
        <begin position="39"/>
        <end position="166"/>
    </location>
</feature>
<accession>A0A1Z4JQ88</accession>
<reference evidence="2 3" key="1">
    <citation type="submission" date="2017-06" db="EMBL/GenBank/DDBJ databases">
        <title>Genome sequencing of cyanobaciteial culture collection at National Institute for Environmental Studies (NIES).</title>
        <authorList>
            <person name="Hirose Y."/>
            <person name="Shimura Y."/>
            <person name="Fujisawa T."/>
            <person name="Nakamura Y."/>
            <person name="Kawachi M."/>
        </authorList>
    </citation>
    <scope>NUCLEOTIDE SEQUENCE [LARGE SCALE GENOMIC DNA]</scope>
    <source>
        <strain evidence="2 3">NIES-2135</strain>
    </source>
</reference>
<dbReference type="AlphaFoldDB" id="A0A1Z4JQ88"/>
<dbReference type="Gene3D" id="3.30.1310.20">
    <property type="entry name" value="PRTase-like"/>
    <property type="match status" value="1"/>
</dbReference>
<dbReference type="InterPro" id="IPR000836">
    <property type="entry name" value="PRTase_dom"/>
</dbReference>
<evidence type="ECO:0000313" key="3">
    <source>
        <dbReference type="Proteomes" id="UP000217895"/>
    </source>
</evidence>
<proteinExistence type="predicted"/>
<evidence type="ECO:0000259" key="1">
    <source>
        <dbReference type="Pfam" id="PF00156"/>
    </source>
</evidence>
<dbReference type="CDD" id="cd06223">
    <property type="entry name" value="PRTases_typeI"/>
    <property type="match status" value="1"/>
</dbReference>
<evidence type="ECO:0000313" key="2">
    <source>
        <dbReference type="EMBL" id="BAY58827.1"/>
    </source>
</evidence>
<dbReference type="Gene3D" id="3.40.50.2020">
    <property type="match status" value="1"/>
</dbReference>
<dbReference type="InterPro" id="IPR029057">
    <property type="entry name" value="PRTase-like"/>
</dbReference>
<name>A0A1Z4JQ88_LEPBY</name>
<organism evidence="2 3">
    <name type="scientific">Leptolyngbya boryana NIES-2135</name>
    <dbReference type="NCBI Taxonomy" id="1973484"/>
    <lineage>
        <taxon>Bacteria</taxon>
        <taxon>Bacillati</taxon>
        <taxon>Cyanobacteriota</taxon>
        <taxon>Cyanophyceae</taxon>
        <taxon>Leptolyngbyales</taxon>
        <taxon>Leptolyngbyaceae</taxon>
        <taxon>Leptolyngbya group</taxon>
        <taxon>Leptolyngbya</taxon>
    </lineage>
</organism>
<keyword evidence="2" id="KW-0808">Transferase</keyword>
<protein>
    <submittedName>
        <fullName evidence="2">Phosphoribosyltransferase</fullName>
    </submittedName>
</protein>
<dbReference type="SUPFAM" id="SSF53271">
    <property type="entry name" value="PRTase-like"/>
    <property type="match status" value="1"/>
</dbReference>
<dbReference type="EMBL" id="AP018203">
    <property type="protein sequence ID" value="BAY58827.1"/>
    <property type="molecule type" value="Genomic_DNA"/>
</dbReference>
<dbReference type="GO" id="GO:0016757">
    <property type="term" value="F:glycosyltransferase activity"/>
    <property type="evidence" value="ECO:0007669"/>
    <property type="project" value="UniProtKB-KW"/>
</dbReference>
<sequence>MFSSQLSSDTVLFDDRKDAGERLAHLVLEQAQSVDGSFIVYALPRGGVEIGAAIAQVLHCPLDILVAKKITRPENPELAIGAVTADGQVLRSVHSRIPGWEDALNRALAKAKGQFEQFRDRPNVTATGKIALLVDDGIATGMTISVAAKSLRKQEPKEIWICAPVAPQVMIRQLEGICDRVLVLATPEPFLSVSRFYRSFPQVEMESAIADLKRTLQS</sequence>